<gene>
    <name evidence="2" type="ORF">PGLA1383_LOCUS31478</name>
</gene>
<evidence type="ECO:0000313" key="3">
    <source>
        <dbReference type="Proteomes" id="UP000654075"/>
    </source>
</evidence>
<dbReference type="EMBL" id="CAJNNV010025301">
    <property type="protein sequence ID" value="CAE8613731.1"/>
    <property type="molecule type" value="Genomic_DNA"/>
</dbReference>
<organism evidence="2 3">
    <name type="scientific">Polarella glacialis</name>
    <name type="common">Dinoflagellate</name>
    <dbReference type="NCBI Taxonomy" id="89957"/>
    <lineage>
        <taxon>Eukaryota</taxon>
        <taxon>Sar</taxon>
        <taxon>Alveolata</taxon>
        <taxon>Dinophyceae</taxon>
        <taxon>Suessiales</taxon>
        <taxon>Suessiaceae</taxon>
        <taxon>Polarella</taxon>
    </lineage>
</organism>
<evidence type="ECO:0000313" key="2">
    <source>
        <dbReference type="EMBL" id="CAE8613731.1"/>
    </source>
</evidence>
<feature type="compositionally biased region" description="Basic and acidic residues" evidence="1">
    <location>
        <begin position="241"/>
        <end position="280"/>
    </location>
</feature>
<proteinExistence type="predicted"/>
<comment type="caution">
    <text evidence="2">The sequence shown here is derived from an EMBL/GenBank/DDBJ whole genome shotgun (WGS) entry which is preliminary data.</text>
</comment>
<evidence type="ECO:0000256" key="1">
    <source>
        <dbReference type="SAM" id="MobiDB-lite"/>
    </source>
</evidence>
<name>A0A813FHQ4_POLGL</name>
<feature type="region of interest" description="Disordered" evidence="1">
    <location>
        <begin position="1"/>
        <end position="280"/>
    </location>
</feature>
<dbReference type="AlphaFoldDB" id="A0A813FHQ4"/>
<keyword evidence="3" id="KW-1185">Reference proteome</keyword>
<feature type="compositionally biased region" description="Basic and acidic residues" evidence="1">
    <location>
        <begin position="111"/>
        <end position="133"/>
    </location>
</feature>
<feature type="compositionally biased region" description="Basic and acidic residues" evidence="1">
    <location>
        <begin position="1"/>
        <end position="17"/>
    </location>
</feature>
<dbReference type="Proteomes" id="UP000654075">
    <property type="component" value="Unassembled WGS sequence"/>
</dbReference>
<protein>
    <submittedName>
        <fullName evidence="2">Uncharacterized protein</fullName>
    </submittedName>
</protein>
<reference evidence="2" key="1">
    <citation type="submission" date="2021-02" db="EMBL/GenBank/DDBJ databases">
        <authorList>
            <person name="Dougan E. K."/>
            <person name="Rhodes N."/>
            <person name="Thang M."/>
            <person name="Chan C."/>
        </authorList>
    </citation>
    <scope>NUCLEOTIDE SEQUENCE</scope>
</reference>
<feature type="compositionally biased region" description="Basic and acidic residues" evidence="1">
    <location>
        <begin position="66"/>
        <end position="101"/>
    </location>
</feature>
<feature type="compositionally biased region" description="Low complexity" evidence="1">
    <location>
        <begin position="158"/>
        <end position="195"/>
    </location>
</feature>
<sequence>MAEPREESCRHAGEELHRRHAKDLLPSSNAAAVNARAGGHQVTAGPVGEGGASEILRSGTPSEAPSWKEEVESLRREAQRRTEIREARQQEREEEQRRQAEAEEQAQSELLWKEKVARLRQEVQRRTERRENQQHQQQRENQTSSSGRHGQPDDSDSSEPSSRDNSNSNNNNINNGNSHQNSNSNYNLHSAHTTGGATGGHSSGLSREASAITAGAPPPEAVAGEEPGAKGEAEDWMTELQRLRQEAQRRTELREAKRREKEEEERRKQDREREKDEVDQ</sequence>
<accession>A0A813FHQ4</accession>